<gene>
    <name evidence="1" type="ORF">K4G66_02265</name>
</gene>
<organism evidence="1">
    <name type="scientific">Roseihalotalea indica</name>
    <dbReference type="NCBI Taxonomy" id="2867963"/>
    <lineage>
        <taxon>Bacteria</taxon>
        <taxon>Pseudomonadati</taxon>
        <taxon>Bacteroidota</taxon>
        <taxon>Cytophagia</taxon>
        <taxon>Cytophagales</taxon>
        <taxon>Catalimonadaceae</taxon>
        <taxon>Roseihalotalea</taxon>
    </lineage>
</organism>
<sequence length="231" mass="27021">MKASFDQLAGVYDILSYLAFQGNIQRSQQYFLPTIPEDADVLFLGGGTGFLLPYLFQLNKIRRITYIEASIQMLTKAKKTVATYQKDHPERLVPIIDFIHGSEKQIPEKALYSAVITNFVLDMYSDHTLPHLMQRVHQHVTADAYWLFTDFRVSTRLLHRLWQRPLLSIMFWFFRLTTGLSSQHLPDYTRHFSKLGWHNTQAHSFFGDFIVARVYRLSTESKPDAFLLDRQ</sequence>
<dbReference type="AlphaFoldDB" id="A0AA49GQ85"/>
<keyword evidence="1" id="KW-0808">Transferase</keyword>
<dbReference type="GO" id="GO:0032259">
    <property type="term" value="P:methylation"/>
    <property type="evidence" value="ECO:0007669"/>
    <property type="project" value="UniProtKB-KW"/>
</dbReference>
<accession>A0AA49GQ85</accession>
<evidence type="ECO:0000313" key="1">
    <source>
        <dbReference type="EMBL" id="WKN37533.1"/>
    </source>
</evidence>
<dbReference type="InterPro" id="IPR029063">
    <property type="entry name" value="SAM-dependent_MTases_sf"/>
</dbReference>
<name>A0AA49GQ85_9BACT</name>
<dbReference type="Gene3D" id="3.40.50.150">
    <property type="entry name" value="Vaccinia Virus protein VP39"/>
    <property type="match status" value="1"/>
</dbReference>
<dbReference type="Pfam" id="PF13489">
    <property type="entry name" value="Methyltransf_23"/>
    <property type="match status" value="1"/>
</dbReference>
<reference evidence="1" key="1">
    <citation type="journal article" date="2023" name="Comput. Struct. Biotechnol. J.">
        <title>Discovery of a novel marine Bacteroidetes with a rich repertoire of carbohydrate-active enzymes.</title>
        <authorList>
            <person name="Chen B."/>
            <person name="Liu G."/>
            <person name="Chen Q."/>
            <person name="Wang H."/>
            <person name="Liu L."/>
            <person name="Tang K."/>
        </authorList>
    </citation>
    <scope>NUCLEOTIDE SEQUENCE</scope>
    <source>
        <strain evidence="1">TK19036</strain>
    </source>
</reference>
<keyword evidence="1" id="KW-0489">Methyltransferase</keyword>
<proteinExistence type="predicted"/>
<protein>
    <submittedName>
        <fullName evidence="1">Class I SAM-dependent methyltransferase</fullName>
    </submittedName>
</protein>
<reference evidence="1" key="2">
    <citation type="journal article" date="2024" name="Antonie Van Leeuwenhoek">
        <title>Roseihalotalea indica gen. nov., sp. nov., a halophilic Bacteroidetes from mesopelagic Southwest Indian Ocean with higher carbohydrate metabolic potential.</title>
        <authorList>
            <person name="Chen B."/>
            <person name="Zhang M."/>
            <person name="Lin D."/>
            <person name="Ye J."/>
            <person name="Tang K."/>
        </authorList>
    </citation>
    <scope>NUCLEOTIDE SEQUENCE</scope>
    <source>
        <strain evidence="1">TK19036</strain>
    </source>
</reference>
<dbReference type="EMBL" id="CP120682">
    <property type="protein sequence ID" value="WKN37533.1"/>
    <property type="molecule type" value="Genomic_DNA"/>
</dbReference>
<dbReference type="SUPFAM" id="SSF53335">
    <property type="entry name" value="S-adenosyl-L-methionine-dependent methyltransferases"/>
    <property type="match status" value="1"/>
</dbReference>
<dbReference type="GO" id="GO:0008168">
    <property type="term" value="F:methyltransferase activity"/>
    <property type="evidence" value="ECO:0007669"/>
    <property type="project" value="UniProtKB-KW"/>
</dbReference>